<gene>
    <name evidence="2" type="ORF">LAZ67_3002515</name>
</gene>
<evidence type="ECO:0000313" key="2">
    <source>
        <dbReference type="EMBL" id="UYV64940.1"/>
    </source>
</evidence>
<dbReference type="PANTHER" id="PTHR10476">
    <property type="entry name" value="CHARGED MULTIVESICULAR BODY PROTEIN"/>
    <property type="match status" value="1"/>
</dbReference>
<dbReference type="EMBL" id="CP092865">
    <property type="protein sequence ID" value="UYV64940.1"/>
    <property type="molecule type" value="Genomic_DNA"/>
</dbReference>
<keyword evidence="3" id="KW-1185">Reference proteome</keyword>
<dbReference type="InterPro" id="IPR005024">
    <property type="entry name" value="Snf7_fam"/>
</dbReference>
<dbReference type="Pfam" id="PF03357">
    <property type="entry name" value="Snf7"/>
    <property type="match status" value="1"/>
</dbReference>
<dbReference type="Proteomes" id="UP001235939">
    <property type="component" value="Chromosome 03"/>
</dbReference>
<organism evidence="2 3">
    <name type="scientific">Cordylochernes scorpioides</name>
    <dbReference type="NCBI Taxonomy" id="51811"/>
    <lineage>
        <taxon>Eukaryota</taxon>
        <taxon>Metazoa</taxon>
        <taxon>Ecdysozoa</taxon>
        <taxon>Arthropoda</taxon>
        <taxon>Chelicerata</taxon>
        <taxon>Arachnida</taxon>
        <taxon>Pseudoscorpiones</taxon>
        <taxon>Cheliferoidea</taxon>
        <taxon>Chernetidae</taxon>
        <taxon>Cordylochernes</taxon>
    </lineage>
</organism>
<sequence>MAYEDLGSTKECRVQEAVKIMALDLVRIRKQVKKFILMKANIQAVSLKIVTLRSQNSMAQAMKGVTNALVSMNHQMNLPQIQAILMEFTKQSEMMDMKQEMMEDCIDDAIAEDDDEEERPQHCRMCSGDASQARHFVQFGKCLVLPLKNIFLVWPVFWSLRYSLHYAEEGYSPKHGAVAYKKPWKGTHLGVGYLL</sequence>
<protein>
    <submittedName>
        <fullName evidence="2">CHMP2A</fullName>
    </submittedName>
</protein>
<comment type="similarity">
    <text evidence="1">Belongs to the SNF7 family.</text>
</comment>
<dbReference type="Gene3D" id="6.10.140.1230">
    <property type="match status" value="1"/>
</dbReference>
<evidence type="ECO:0000256" key="1">
    <source>
        <dbReference type="ARBA" id="ARBA00006190"/>
    </source>
</evidence>
<name>A0ABY6KB71_9ARAC</name>
<accession>A0ABY6KB71</accession>
<evidence type="ECO:0000313" key="3">
    <source>
        <dbReference type="Proteomes" id="UP001235939"/>
    </source>
</evidence>
<proteinExistence type="inferred from homology"/>
<reference evidence="2 3" key="1">
    <citation type="submission" date="2022-01" db="EMBL/GenBank/DDBJ databases">
        <title>A chromosomal length assembly of Cordylochernes scorpioides.</title>
        <authorList>
            <person name="Zeh D."/>
            <person name="Zeh J."/>
        </authorList>
    </citation>
    <scope>NUCLEOTIDE SEQUENCE [LARGE SCALE GENOMIC DNA]</scope>
    <source>
        <strain evidence="2">IN4F17</strain>
        <tissue evidence="2">Whole Body</tissue>
    </source>
</reference>